<name>A0AB33ECN1_9PSED</name>
<dbReference type="AlphaFoldDB" id="A0AB33ECN1"/>
<organism evidence="3 4">
    <name type="scientific">Pseudomonas frederiksbergensis</name>
    <dbReference type="NCBI Taxonomy" id="104087"/>
    <lineage>
        <taxon>Bacteria</taxon>
        <taxon>Pseudomonadati</taxon>
        <taxon>Pseudomonadota</taxon>
        <taxon>Gammaproteobacteria</taxon>
        <taxon>Pseudomonadales</taxon>
        <taxon>Pseudomonadaceae</taxon>
        <taxon>Pseudomonas</taxon>
    </lineage>
</organism>
<dbReference type="PANTHER" id="PTHR43639">
    <property type="entry name" value="OXIDOREDUCTASE, SHORT-CHAIN DEHYDROGENASE/REDUCTASE FAMILY (AFU_ORTHOLOGUE AFUA_5G02870)"/>
    <property type="match status" value="1"/>
</dbReference>
<gene>
    <name evidence="3" type="ORF">CNN82_18085</name>
</gene>
<dbReference type="Proteomes" id="UP000218385">
    <property type="component" value="Chromosome"/>
</dbReference>
<reference evidence="3 4" key="1">
    <citation type="submission" date="2017-09" db="EMBL/GenBank/DDBJ databases">
        <title>Complete Genome sequence of Lysobacter capsici KNU-15.</title>
        <authorList>
            <person name="Kim M.-C."/>
            <person name="Yi H."/>
            <person name="Lee D.-W."/>
            <person name="Shin J.-H."/>
        </authorList>
    </citation>
    <scope>NUCLEOTIDE SEQUENCE [LARGE SCALE GENOMIC DNA]</scope>
    <source>
        <strain evidence="3 4">KNU-15</strain>
    </source>
</reference>
<dbReference type="RefSeq" id="WP_096480528.1">
    <property type="nucleotide sequence ID" value="NZ_CP023466.1"/>
</dbReference>
<accession>A0AB33ECN1</accession>
<evidence type="ECO:0000313" key="4">
    <source>
        <dbReference type="Proteomes" id="UP000218385"/>
    </source>
</evidence>
<keyword evidence="2" id="KW-0560">Oxidoreductase</keyword>
<dbReference type="InterPro" id="IPR002347">
    <property type="entry name" value="SDR_fam"/>
</dbReference>
<protein>
    <submittedName>
        <fullName evidence="3">Short-chain dehydrogenase</fullName>
    </submittedName>
</protein>
<comment type="similarity">
    <text evidence="1">Belongs to the short-chain dehydrogenases/reductases (SDR) family.</text>
</comment>
<dbReference type="GO" id="GO:0016491">
    <property type="term" value="F:oxidoreductase activity"/>
    <property type="evidence" value="ECO:0007669"/>
    <property type="project" value="UniProtKB-KW"/>
</dbReference>
<dbReference type="Gene3D" id="3.40.50.720">
    <property type="entry name" value="NAD(P)-binding Rossmann-like Domain"/>
    <property type="match status" value="1"/>
</dbReference>
<dbReference type="CDD" id="cd05233">
    <property type="entry name" value="SDR_c"/>
    <property type="match status" value="1"/>
</dbReference>
<evidence type="ECO:0000256" key="1">
    <source>
        <dbReference type="ARBA" id="ARBA00006484"/>
    </source>
</evidence>
<dbReference type="InterPro" id="IPR036291">
    <property type="entry name" value="NAD(P)-bd_dom_sf"/>
</dbReference>
<sequence>MTQQSEVSARQGVALVIGGSGGIGQAICRRLAEAGNDVALTYRNGADRAQVAAAAVQALDRRASAHALDLCDVEQVQRVVDEIELAYGGIHTVVYASGPKLTHDGFKPIASVLPDEWRRIVEADVIGYFNLLHACLPALRRTQGSVVALTTAGTRRYPSGDILSAGPKAAVELLTRGVAREEGRYGIRANCVGVGWIDAGQGREMKEIDGQASFMERFIKATPLRRLGTAEEVAAAVQYLASDDARYVTGNLICVDGGGCV</sequence>
<evidence type="ECO:0000256" key="2">
    <source>
        <dbReference type="ARBA" id="ARBA00023002"/>
    </source>
</evidence>
<evidence type="ECO:0000313" key="3">
    <source>
        <dbReference type="EMBL" id="ATE78242.1"/>
    </source>
</evidence>
<dbReference type="EMBL" id="CP023466">
    <property type="protein sequence ID" value="ATE78242.1"/>
    <property type="molecule type" value="Genomic_DNA"/>
</dbReference>
<dbReference type="PRINTS" id="PR00081">
    <property type="entry name" value="GDHRDH"/>
</dbReference>
<dbReference type="SUPFAM" id="SSF51735">
    <property type="entry name" value="NAD(P)-binding Rossmann-fold domains"/>
    <property type="match status" value="1"/>
</dbReference>
<dbReference type="PANTHER" id="PTHR43639:SF1">
    <property type="entry name" value="SHORT-CHAIN DEHYDROGENASE_REDUCTASE FAMILY PROTEIN"/>
    <property type="match status" value="1"/>
</dbReference>
<dbReference type="Pfam" id="PF13561">
    <property type="entry name" value="adh_short_C2"/>
    <property type="match status" value="1"/>
</dbReference>
<proteinExistence type="inferred from homology"/>